<dbReference type="Gene3D" id="1.10.510.10">
    <property type="entry name" value="Transferase(Phosphotransferase) domain 1"/>
    <property type="match status" value="1"/>
</dbReference>
<dbReference type="PANTHER" id="PTHR43895">
    <property type="entry name" value="CALCIUM/CALMODULIN-DEPENDENT PROTEIN KINASE KINASE-RELATED"/>
    <property type="match status" value="1"/>
</dbReference>
<evidence type="ECO:0000313" key="13">
    <source>
        <dbReference type="Proteomes" id="UP000249363"/>
    </source>
</evidence>
<sequence>MREAADQPADTVMMVDVHGRIISKPQSTIEEDTLDLRNEGILSQRTQGVFFDPTNASLCRSDRTYFDDAATALPAEREEDVPIAYKRQLVASFNIMGQFERRPSHAGLEDVERTSETHDQDRSEQQQTGLEAGPRAPQNHHPRRGEPTESNRHSSGSNGSNGPTHPTSSSTTSESGLSFANRMLASKHNLKLSGFRGDSHSSHHLIHFMPQSSNNSRASSAKTSSSSLHAMNEDTVAEPRPEPSSGLSRSSLVRRLSQQLELSFGQSLVPKANPVNTTADFPVYPDQSYAVLQSQIHPSPYQPYLRGRSSYPSPTENIRPYEHAFTATGARTVGNTPISTPGLFTGRSARTSPSVGSDDEGYTFSPYLHPTHLQPPKETHTAEVERDLQTGNKLINDYEVLEELGRGEHGKVKLGRHLITKQPVAIKIVQRYSKRRRLGKLGNPEDKVKKEVAILKKARHPNVVSLLEVIDDPNRQKVYIVLEYVENGEIKWRKKGVREVVQMDKMRMEREKLGQPDSPYFEEEGQSIINNLQNQRKRRELARERHRAQSQTNHRHLIPAWSLEHGGESDDESNPELALARSISQNLALHHDRTDHAEHGQSPSQSYNSTASEFDRHMRDSVLAAVEGSMYGAYSDYPLERRYSTASSLFAYSSSEADQFSDDDDLSYVPCLTIEEARNAFRDAVLGLEYLHYQGIIHRDIKPANLLVTAKGQVKISDFGVSYLGRPIRDEDEEQVTETDAAELDDARGELSKTVGTPAFYAPELCYSGDDYVDANGRGPKITGAIDIWSLGVTLYGMIFGRLPFVSDDEYSLFQNIGKNDLFIPKKRLKPVEVDSSKISADPRHGVMNSNKRLEDEFVYEDIDPMLDDLLRRLLNKDPQNRITIKGIKTHEWVLQDLKEDPADWVQKTDPQSKGNRIEVSKEEVTSAVSKVPFVDRVKSLAKWLNPRREGRSHPKRPSSAAGSSADSVASSRDSSGASGGRRASLRGDEDILRPFRAVREEHPLSQSVTASPDSTPDRSSYFDQTPHYDVADETPRAYPSERLSILSTTASAKTVRPIPSNKSLTPPAETTETLTEQHSIPAPNLAGIFTGATHHRADKTDDDRLLSFDGPASETDGHAEPSVAWSTASATGQVQVPVATVWEQHERPQSQGNDVTRSLSSAGHRRNRSEQIPPEVSEQSFRSAKEALLRQAADYTRSEEEQASETTPVDNNERSVEPSPTTSTHHLPSDGGLMTSPPSAATISTTSVDEYASEMSQSVSHPSLPSIVSGASSFSGDGLHTHIEERSKELDTTPYISPILRTGDTITPRNIKAARSANEEGYDYDCDEEDIDSEDEGIVFGRKKPST</sequence>
<feature type="compositionally biased region" description="Low complexity" evidence="10">
    <location>
        <begin position="959"/>
        <end position="983"/>
    </location>
</feature>
<dbReference type="GO" id="GO:0005524">
    <property type="term" value="F:ATP binding"/>
    <property type="evidence" value="ECO:0007669"/>
    <property type="project" value="UniProtKB-UniRule"/>
</dbReference>
<evidence type="ECO:0000256" key="3">
    <source>
        <dbReference type="ARBA" id="ARBA00022679"/>
    </source>
</evidence>
<dbReference type="Gene3D" id="3.30.200.20">
    <property type="entry name" value="Phosphorylase Kinase, domain 1"/>
    <property type="match status" value="1"/>
</dbReference>
<evidence type="ECO:0000256" key="10">
    <source>
        <dbReference type="SAM" id="MobiDB-lite"/>
    </source>
</evidence>
<keyword evidence="4 9" id="KW-0547">Nucleotide-binding</keyword>
<dbReference type="GO" id="GO:0001558">
    <property type="term" value="P:regulation of cell growth"/>
    <property type="evidence" value="ECO:0007669"/>
    <property type="project" value="UniProtKB-ARBA"/>
</dbReference>
<feature type="region of interest" description="Disordered" evidence="10">
    <location>
        <begin position="1320"/>
        <end position="1348"/>
    </location>
</feature>
<feature type="compositionally biased region" description="Polar residues" evidence="10">
    <location>
        <begin position="1150"/>
        <end position="1162"/>
    </location>
</feature>
<feature type="compositionally biased region" description="Acidic residues" evidence="10">
    <location>
        <begin position="1321"/>
        <end position="1338"/>
    </location>
</feature>
<comment type="catalytic activity">
    <reaction evidence="8">
        <text>L-seryl-[protein] + ATP = O-phospho-L-seryl-[protein] + ADP + H(+)</text>
        <dbReference type="Rhea" id="RHEA:17989"/>
        <dbReference type="Rhea" id="RHEA-COMP:9863"/>
        <dbReference type="Rhea" id="RHEA-COMP:11604"/>
        <dbReference type="ChEBI" id="CHEBI:15378"/>
        <dbReference type="ChEBI" id="CHEBI:29999"/>
        <dbReference type="ChEBI" id="CHEBI:30616"/>
        <dbReference type="ChEBI" id="CHEBI:83421"/>
        <dbReference type="ChEBI" id="CHEBI:456216"/>
        <dbReference type="EC" id="2.7.11.1"/>
    </reaction>
</comment>
<keyword evidence="6 9" id="KW-0067">ATP-binding</keyword>
<feature type="compositionally biased region" description="Basic and acidic residues" evidence="10">
    <location>
        <begin position="104"/>
        <end position="124"/>
    </location>
</feature>
<organism evidence="12 13">
    <name type="scientific">Talaromyces amestolkiae</name>
    <dbReference type="NCBI Taxonomy" id="1196081"/>
    <lineage>
        <taxon>Eukaryota</taxon>
        <taxon>Fungi</taxon>
        <taxon>Dikarya</taxon>
        <taxon>Ascomycota</taxon>
        <taxon>Pezizomycotina</taxon>
        <taxon>Eurotiomycetes</taxon>
        <taxon>Eurotiomycetidae</taxon>
        <taxon>Eurotiales</taxon>
        <taxon>Trichocomaceae</taxon>
        <taxon>Talaromyces</taxon>
        <taxon>Talaromyces sect. Talaromyces</taxon>
    </lineage>
</organism>
<proteinExistence type="predicted"/>
<reference evidence="12 13" key="1">
    <citation type="journal article" date="2017" name="Biotechnol. Biofuels">
        <title>Differential beta-glucosidase expression as a function of carbon source availability in Talaromyces amestolkiae: a genomic and proteomic approach.</title>
        <authorList>
            <person name="de Eugenio L.I."/>
            <person name="Mendez-Liter J.A."/>
            <person name="Nieto-Dominguez M."/>
            <person name="Alonso L."/>
            <person name="Gil-Munoz J."/>
            <person name="Barriuso J."/>
            <person name="Prieto A."/>
            <person name="Martinez M.J."/>
        </authorList>
    </citation>
    <scope>NUCLEOTIDE SEQUENCE [LARGE SCALE GENOMIC DNA]</scope>
    <source>
        <strain evidence="12 13">CIB</strain>
    </source>
</reference>
<dbReference type="FunFam" id="3.30.200.20:FF:000206">
    <property type="entry name" value="Serine/threonine-protein kinase Ssp1"/>
    <property type="match status" value="1"/>
</dbReference>
<dbReference type="GeneID" id="63789385"/>
<feature type="compositionally biased region" description="Basic and acidic residues" evidence="10">
    <location>
        <begin position="986"/>
        <end position="1004"/>
    </location>
</feature>
<evidence type="ECO:0000256" key="2">
    <source>
        <dbReference type="ARBA" id="ARBA00022527"/>
    </source>
</evidence>
<feature type="compositionally biased region" description="Basic residues" evidence="10">
    <location>
        <begin position="535"/>
        <end position="557"/>
    </location>
</feature>
<comment type="catalytic activity">
    <reaction evidence="7">
        <text>L-threonyl-[protein] + ATP = O-phospho-L-threonyl-[protein] + ADP + H(+)</text>
        <dbReference type="Rhea" id="RHEA:46608"/>
        <dbReference type="Rhea" id="RHEA-COMP:11060"/>
        <dbReference type="Rhea" id="RHEA-COMP:11605"/>
        <dbReference type="ChEBI" id="CHEBI:15378"/>
        <dbReference type="ChEBI" id="CHEBI:30013"/>
        <dbReference type="ChEBI" id="CHEBI:30616"/>
        <dbReference type="ChEBI" id="CHEBI:61977"/>
        <dbReference type="ChEBI" id="CHEBI:456216"/>
        <dbReference type="EC" id="2.7.11.1"/>
    </reaction>
</comment>
<keyword evidence="3" id="KW-0808">Transferase</keyword>
<dbReference type="EC" id="2.7.11.1" evidence="1"/>
<evidence type="ECO:0000256" key="4">
    <source>
        <dbReference type="ARBA" id="ARBA00022741"/>
    </source>
</evidence>
<keyword evidence="2" id="KW-0723">Serine/threonine-protein kinase</keyword>
<accession>A0A364KKT0</accession>
<feature type="region of interest" description="Disordered" evidence="10">
    <location>
        <begin position="1054"/>
        <end position="1087"/>
    </location>
</feature>
<dbReference type="InterPro" id="IPR000719">
    <property type="entry name" value="Prot_kinase_dom"/>
</dbReference>
<comment type="caution">
    <text evidence="12">The sequence shown here is derived from an EMBL/GenBank/DDBJ whole genome shotgun (WGS) entry which is preliminary data.</text>
</comment>
<feature type="region of interest" description="Disordered" evidence="10">
    <location>
        <begin position="945"/>
        <end position="1041"/>
    </location>
</feature>
<name>A0A364KKT0_TALAM</name>
<evidence type="ECO:0000256" key="8">
    <source>
        <dbReference type="ARBA" id="ARBA00048679"/>
    </source>
</evidence>
<feature type="region of interest" description="Disordered" evidence="10">
    <location>
        <begin position="209"/>
        <end position="252"/>
    </location>
</feature>
<dbReference type="PROSITE" id="PS00108">
    <property type="entry name" value="PROTEIN_KINASE_ST"/>
    <property type="match status" value="1"/>
</dbReference>
<keyword evidence="13" id="KW-1185">Reference proteome</keyword>
<feature type="region of interest" description="Disordered" evidence="10">
    <location>
        <begin position="1144"/>
        <end position="1242"/>
    </location>
</feature>
<dbReference type="SUPFAM" id="SSF56112">
    <property type="entry name" value="Protein kinase-like (PK-like)"/>
    <property type="match status" value="1"/>
</dbReference>
<evidence type="ECO:0000313" key="12">
    <source>
        <dbReference type="EMBL" id="RAO64156.1"/>
    </source>
</evidence>
<evidence type="ECO:0000256" key="5">
    <source>
        <dbReference type="ARBA" id="ARBA00022777"/>
    </source>
</evidence>
<dbReference type="PROSITE" id="PS00107">
    <property type="entry name" value="PROTEIN_KINASE_ATP"/>
    <property type="match status" value="1"/>
</dbReference>
<feature type="region of interest" description="Disordered" evidence="10">
    <location>
        <begin position="593"/>
        <end position="613"/>
    </location>
</feature>
<dbReference type="PANTHER" id="PTHR43895:SF152">
    <property type="entry name" value="SERINE_THREONINE-PROTEIN KINASE TOS3"/>
    <property type="match status" value="1"/>
</dbReference>
<feature type="compositionally biased region" description="Polar residues" evidence="10">
    <location>
        <begin position="601"/>
        <end position="612"/>
    </location>
</feature>
<feature type="region of interest" description="Disordered" evidence="10">
    <location>
        <begin position="104"/>
        <end position="175"/>
    </location>
</feature>
<dbReference type="Pfam" id="PF00069">
    <property type="entry name" value="Pkinase"/>
    <property type="match status" value="2"/>
</dbReference>
<evidence type="ECO:0000256" key="9">
    <source>
        <dbReference type="PROSITE-ProRule" id="PRU10141"/>
    </source>
</evidence>
<feature type="compositionally biased region" description="Low complexity" evidence="10">
    <location>
        <begin position="212"/>
        <end position="227"/>
    </location>
</feature>
<dbReference type="CDD" id="cd14008">
    <property type="entry name" value="STKc_LKB1_CaMKK"/>
    <property type="match status" value="1"/>
</dbReference>
<dbReference type="GO" id="GO:0042149">
    <property type="term" value="P:cellular response to glucose starvation"/>
    <property type="evidence" value="ECO:0007669"/>
    <property type="project" value="UniProtKB-ARBA"/>
</dbReference>
<evidence type="ECO:0000256" key="1">
    <source>
        <dbReference type="ARBA" id="ARBA00012513"/>
    </source>
</evidence>
<evidence type="ECO:0000256" key="6">
    <source>
        <dbReference type="ARBA" id="ARBA00022840"/>
    </source>
</evidence>
<feature type="region of interest" description="Disordered" evidence="10">
    <location>
        <begin position="1103"/>
        <end position="1132"/>
    </location>
</feature>
<dbReference type="GO" id="GO:0004674">
    <property type="term" value="F:protein serine/threonine kinase activity"/>
    <property type="evidence" value="ECO:0007669"/>
    <property type="project" value="UniProtKB-KW"/>
</dbReference>
<dbReference type="FunFam" id="1.10.510.10:FF:000614">
    <property type="entry name" value="Serine/threonine protein kinase, putative"/>
    <property type="match status" value="1"/>
</dbReference>
<keyword evidence="5" id="KW-0418">Kinase</keyword>
<dbReference type="Proteomes" id="UP000249363">
    <property type="component" value="Unassembled WGS sequence"/>
</dbReference>
<feature type="compositionally biased region" description="Low complexity" evidence="10">
    <location>
        <begin position="1065"/>
        <end position="1077"/>
    </location>
</feature>
<dbReference type="GO" id="GO:0007165">
    <property type="term" value="P:signal transduction"/>
    <property type="evidence" value="ECO:0007669"/>
    <property type="project" value="TreeGrafter"/>
</dbReference>
<feature type="region of interest" description="Disordered" evidence="10">
    <location>
        <begin position="332"/>
        <end position="357"/>
    </location>
</feature>
<evidence type="ECO:0000256" key="7">
    <source>
        <dbReference type="ARBA" id="ARBA00047899"/>
    </source>
</evidence>
<dbReference type="EMBL" id="MIKG01000001">
    <property type="protein sequence ID" value="RAO64156.1"/>
    <property type="molecule type" value="Genomic_DNA"/>
</dbReference>
<evidence type="ECO:0000259" key="11">
    <source>
        <dbReference type="PROSITE" id="PS50011"/>
    </source>
</evidence>
<dbReference type="STRING" id="1196081.A0A364KKT0"/>
<dbReference type="OrthoDB" id="68483at2759"/>
<dbReference type="RefSeq" id="XP_040728673.1">
    <property type="nucleotide sequence ID" value="XM_040873742.1"/>
</dbReference>
<feature type="compositionally biased region" description="Low complexity" evidence="10">
    <location>
        <begin position="153"/>
        <end position="175"/>
    </location>
</feature>
<dbReference type="InterPro" id="IPR017441">
    <property type="entry name" value="Protein_kinase_ATP_BS"/>
</dbReference>
<feature type="compositionally biased region" description="Low complexity" evidence="10">
    <location>
        <begin position="243"/>
        <end position="252"/>
    </location>
</feature>
<feature type="binding site" evidence="9">
    <location>
        <position position="427"/>
    </location>
    <ligand>
        <name>ATP</name>
        <dbReference type="ChEBI" id="CHEBI:30616"/>
    </ligand>
</feature>
<dbReference type="SMART" id="SM00220">
    <property type="entry name" value="S_TKc"/>
    <property type="match status" value="1"/>
</dbReference>
<dbReference type="PROSITE" id="PS50011">
    <property type="entry name" value="PROTEIN_KINASE_DOM"/>
    <property type="match status" value="1"/>
</dbReference>
<dbReference type="InterPro" id="IPR008271">
    <property type="entry name" value="Ser/Thr_kinase_AS"/>
</dbReference>
<feature type="region of interest" description="Disordered" evidence="10">
    <location>
        <begin position="535"/>
        <end position="577"/>
    </location>
</feature>
<protein>
    <recommendedName>
        <fullName evidence="1">non-specific serine/threonine protein kinase</fullName>
        <ecNumber evidence="1">2.7.11.1</ecNumber>
    </recommendedName>
</protein>
<feature type="domain" description="Protein kinase" evidence="11">
    <location>
        <begin position="398"/>
        <end position="894"/>
    </location>
</feature>
<feature type="compositionally biased region" description="Polar residues" evidence="10">
    <location>
        <begin position="1005"/>
        <end position="1024"/>
    </location>
</feature>
<gene>
    <name evidence="12" type="ORF">BHQ10_000168</name>
</gene>
<dbReference type="InterPro" id="IPR011009">
    <property type="entry name" value="Kinase-like_dom_sf"/>
</dbReference>